<dbReference type="InterPro" id="IPR048469">
    <property type="entry name" value="YchJ-like_M"/>
</dbReference>
<dbReference type="Gene3D" id="3.10.450.50">
    <property type="match status" value="1"/>
</dbReference>
<gene>
    <name evidence="2" type="ORF">GCM10022399_25850</name>
</gene>
<sequence length="125" mass="14223">MLPYAVCCGALHRAERSAATAEELMRSRYAAFAVGDDAYLVRTWHPRTRPPRLDLDSATRWTGLTVLRTERGAVDDEDGLVEFVARWTEPAAPSTSTGRRRGQLHEVSRFARRAGRWFYLDGEQR</sequence>
<evidence type="ECO:0000313" key="2">
    <source>
        <dbReference type="EMBL" id="GAA3707936.1"/>
    </source>
</evidence>
<dbReference type="Pfam" id="PF17775">
    <property type="entry name" value="YchJ_M-like"/>
    <property type="match status" value="1"/>
</dbReference>
<name>A0ABP7DN44_9MICO</name>
<dbReference type="SUPFAM" id="SSF54427">
    <property type="entry name" value="NTF2-like"/>
    <property type="match status" value="1"/>
</dbReference>
<organism evidence="2 3">
    <name type="scientific">Terrabacter ginsenosidimutans</name>
    <dbReference type="NCBI Taxonomy" id="490575"/>
    <lineage>
        <taxon>Bacteria</taxon>
        <taxon>Bacillati</taxon>
        <taxon>Actinomycetota</taxon>
        <taxon>Actinomycetes</taxon>
        <taxon>Micrococcales</taxon>
        <taxon>Intrasporangiaceae</taxon>
        <taxon>Terrabacter</taxon>
    </lineage>
</organism>
<reference evidence="3" key="1">
    <citation type="journal article" date="2019" name="Int. J. Syst. Evol. Microbiol.">
        <title>The Global Catalogue of Microorganisms (GCM) 10K type strain sequencing project: providing services to taxonomists for standard genome sequencing and annotation.</title>
        <authorList>
            <consortium name="The Broad Institute Genomics Platform"/>
            <consortium name="The Broad Institute Genome Sequencing Center for Infectious Disease"/>
            <person name="Wu L."/>
            <person name="Ma J."/>
        </authorList>
    </citation>
    <scope>NUCLEOTIDE SEQUENCE [LARGE SCALE GENOMIC DNA]</scope>
    <source>
        <strain evidence="3">JCM 17125</strain>
    </source>
</reference>
<proteinExistence type="predicted"/>
<evidence type="ECO:0000259" key="1">
    <source>
        <dbReference type="Pfam" id="PF17775"/>
    </source>
</evidence>
<accession>A0ABP7DN44</accession>
<dbReference type="InterPro" id="IPR032710">
    <property type="entry name" value="NTF2-like_dom_sf"/>
</dbReference>
<dbReference type="EMBL" id="BAABDC010000004">
    <property type="protein sequence ID" value="GAA3707936.1"/>
    <property type="molecule type" value="Genomic_DNA"/>
</dbReference>
<dbReference type="PANTHER" id="PTHR33747">
    <property type="entry name" value="UPF0225 PROTEIN SCO1677"/>
    <property type="match status" value="1"/>
</dbReference>
<protein>
    <submittedName>
        <fullName evidence="2">YchJ family protein</fullName>
    </submittedName>
</protein>
<dbReference type="PANTHER" id="PTHR33747:SF1">
    <property type="entry name" value="ADENYLATE CYCLASE-ASSOCIATED CAP C-TERMINAL DOMAIN-CONTAINING PROTEIN"/>
    <property type="match status" value="1"/>
</dbReference>
<feature type="domain" description="YchJ-like middle NTF2-like" evidence="1">
    <location>
        <begin position="20"/>
        <end position="122"/>
    </location>
</feature>
<keyword evidence="3" id="KW-1185">Reference proteome</keyword>
<dbReference type="Proteomes" id="UP001501468">
    <property type="component" value="Unassembled WGS sequence"/>
</dbReference>
<evidence type="ECO:0000313" key="3">
    <source>
        <dbReference type="Proteomes" id="UP001501468"/>
    </source>
</evidence>
<comment type="caution">
    <text evidence="2">The sequence shown here is derived from an EMBL/GenBank/DDBJ whole genome shotgun (WGS) entry which is preliminary data.</text>
</comment>